<feature type="chain" id="PRO_5012105120" evidence="1">
    <location>
        <begin position="23"/>
        <end position="410"/>
    </location>
</feature>
<evidence type="ECO:0000313" key="4">
    <source>
        <dbReference type="Proteomes" id="UP000198327"/>
    </source>
</evidence>
<evidence type="ECO:0000259" key="2">
    <source>
        <dbReference type="PROSITE" id="PS50835"/>
    </source>
</evidence>
<dbReference type="Gene3D" id="3.40.50.1820">
    <property type="entry name" value="alpha/beta hydrolase"/>
    <property type="match status" value="1"/>
</dbReference>
<feature type="signal peptide" evidence="1">
    <location>
        <begin position="1"/>
        <end position="22"/>
    </location>
</feature>
<dbReference type="Proteomes" id="UP000198327">
    <property type="component" value="Unassembled WGS sequence"/>
</dbReference>
<dbReference type="InterPro" id="IPR029058">
    <property type="entry name" value="AB_hydrolase_fold"/>
</dbReference>
<dbReference type="OrthoDB" id="9798122at2"/>
<accession>A0A239L5Q9</accession>
<dbReference type="PANTHER" id="PTHR34853:SF1">
    <property type="entry name" value="LIPASE 5"/>
    <property type="match status" value="1"/>
</dbReference>
<gene>
    <name evidence="3" type="ORF">SAMN05421642_11231</name>
</gene>
<organism evidence="3 4">
    <name type="scientific">Rhodococcoides kyotonense</name>
    <dbReference type="NCBI Taxonomy" id="398843"/>
    <lineage>
        <taxon>Bacteria</taxon>
        <taxon>Bacillati</taxon>
        <taxon>Actinomycetota</taxon>
        <taxon>Actinomycetes</taxon>
        <taxon>Mycobacteriales</taxon>
        <taxon>Nocardiaceae</taxon>
        <taxon>Rhodococcoides</taxon>
    </lineage>
</organism>
<dbReference type="GO" id="GO:0004806">
    <property type="term" value="F:triacylglycerol lipase activity"/>
    <property type="evidence" value="ECO:0007669"/>
    <property type="project" value="InterPro"/>
</dbReference>
<dbReference type="PROSITE" id="PS50835">
    <property type="entry name" value="IG_LIKE"/>
    <property type="match status" value="1"/>
</dbReference>
<sequence>MRVRIVLAVALGLSMFGVPAHAAPDFYAEPSAIPPEAGTVIAAEPVSFVGQVGQFPGVAQRVKYSSTLADGSPVAVTGTYLEPTVPYSGGPTPTVVIGPGTQGQGDQCAPSRQFPTGGQYDPGTGSTSINYEGAFAVAFLTQGIRVLVTDYVGLGTPGIHTYVNRIEQGHALIDGARAALELAGHDGPVGFWGHSQGGGAAASAAELVGDYAPELNVAGTYASAPPADLDAVLRHIDGTGLTAAIGFAINGFVARYPELAAVVDAASNDRGKEVLNRVSTQCLVEARREFGGTSTASWTKDGRPLADVIGDDPIVRRVFDDQRIGNGTPSAPVLVNSARNDDFIPTGQAQQLVADWCSRGASVSLYVNELPLVPGRLGVNHLAPAATDFGVGLAFMRDRFAGVPAAGCGS</sequence>
<dbReference type="EMBL" id="FZOW01000012">
    <property type="protein sequence ID" value="SNT25332.1"/>
    <property type="molecule type" value="Genomic_DNA"/>
</dbReference>
<dbReference type="AlphaFoldDB" id="A0A239L5Q9"/>
<dbReference type="InterPro" id="IPR007110">
    <property type="entry name" value="Ig-like_dom"/>
</dbReference>
<reference evidence="4" key="1">
    <citation type="submission" date="2017-06" db="EMBL/GenBank/DDBJ databases">
        <authorList>
            <person name="Varghese N."/>
            <person name="Submissions S."/>
        </authorList>
    </citation>
    <scope>NUCLEOTIDE SEQUENCE [LARGE SCALE GENOMIC DNA]</scope>
    <source>
        <strain evidence="4">JCM 23211</strain>
    </source>
</reference>
<dbReference type="RefSeq" id="WP_089249297.1">
    <property type="nucleotide sequence ID" value="NZ_FZOW01000012.1"/>
</dbReference>
<dbReference type="Gene3D" id="1.10.260.130">
    <property type="match status" value="1"/>
</dbReference>
<proteinExistence type="predicted"/>
<keyword evidence="1" id="KW-0732">Signal</keyword>
<dbReference type="InterPro" id="IPR005152">
    <property type="entry name" value="Lipase_secreted"/>
</dbReference>
<name>A0A239L5Q9_9NOCA</name>
<keyword evidence="4" id="KW-1185">Reference proteome</keyword>
<evidence type="ECO:0000256" key="1">
    <source>
        <dbReference type="SAM" id="SignalP"/>
    </source>
</evidence>
<evidence type="ECO:0000313" key="3">
    <source>
        <dbReference type="EMBL" id="SNT25332.1"/>
    </source>
</evidence>
<dbReference type="GO" id="GO:0016042">
    <property type="term" value="P:lipid catabolic process"/>
    <property type="evidence" value="ECO:0007669"/>
    <property type="project" value="InterPro"/>
</dbReference>
<dbReference type="SUPFAM" id="SSF53474">
    <property type="entry name" value="alpha/beta-Hydrolases"/>
    <property type="match status" value="1"/>
</dbReference>
<protein>
    <submittedName>
        <fullName evidence="3">Secretory lipase</fullName>
    </submittedName>
</protein>
<dbReference type="PANTHER" id="PTHR34853">
    <property type="match status" value="1"/>
</dbReference>
<dbReference type="PIRSF" id="PIRSF029171">
    <property type="entry name" value="Esterase_LipA"/>
    <property type="match status" value="1"/>
</dbReference>
<dbReference type="Pfam" id="PF03583">
    <property type="entry name" value="LIP"/>
    <property type="match status" value="1"/>
</dbReference>
<feature type="domain" description="Ig-like" evidence="2">
    <location>
        <begin position="257"/>
        <end position="302"/>
    </location>
</feature>